<keyword evidence="1" id="KW-0732">Signal</keyword>
<evidence type="ECO:0000313" key="2">
    <source>
        <dbReference type="EMBL" id="KGN49649.1"/>
    </source>
</evidence>
<proteinExistence type="predicted"/>
<dbReference type="Gramene" id="KGN49649">
    <property type="protein sequence ID" value="KGN49649"/>
    <property type="gene ID" value="Csa_5G045010"/>
</dbReference>
<dbReference type="EMBL" id="CM002926">
    <property type="protein sequence ID" value="KGN49649.1"/>
    <property type="molecule type" value="Genomic_DNA"/>
</dbReference>
<sequence>MFLTLVITIGDVVKLCSSDELNRPWNSLFLLVSSLQDFVEDDASICTVRLPPTYKNNRDTVKCLEKKMGV</sequence>
<gene>
    <name evidence="2" type="ORF">Csa_5G045010</name>
</gene>
<feature type="signal peptide" evidence="1">
    <location>
        <begin position="1"/>
        <end position="18"/>
    </location>
</feature>
<dbReference type="AlphaFoldDB" id="A0A0A0KLB7"/>
<reference evidence="2 3" key="1">
    <citation type="journal article" date="2009" name="Nat. Genet.">
        <title>The genome of the cucumber, Cucumis sativus L.</title>
        <authorList>
            <person name="Huang S."/>
            <person name="Li R."/>
            <person name="Zhang Z."/>
            <person name="Li L."/>
            <person name="Gu X."/>
            <person name="Fan W."/>
            <person name="Lucas W.J."/>
            <person name="Wang X."/>
            <person name="Xie B."/>
            <person name="Ni P."/>
            <person name="Ren Y."/>
            <person name="Zhu H."/>
            <person name="Li J."/>
            <person name="Lin K."/>
            <person name="Jin W."/>
            <person name="Fei Z."/>
            <person name="Li G."/>
            <person name="Staub J."/>
            <person name="Kilian A."/>
            <person name="van der Vossen E.A."/>
            <person name="Wu Y."/>
            <person name="Guo J."/>
            <person name="He J."/>
            <person name="Jia Z."/>
            <person name="Ren Y."/>
            <person name="Tian G."/>
            <person name="Lu Y."/>
            <person name="Ruan J."/>
            <person name="Qian W."/>
            <person name="Wang M."/>
            <person name="Huang Q."/>
            <person name="Li B."/>
            <person name="Xuan Z."/>
            <person name="Cao J."/>
            <person name="Asan"/>
            <person name="Wu Z."/>
            <person name="Zhang J."/>
            <person name="Cai Q."/>
            <person name="Bai Y."/>
            <person name="Zhao B."/>
            <person name="Han Y."/>
            <person name="Li Y."/>
            <person name="Li X."/>
            <person name="Wang S."/>
            <person name="Shi Q."/>
            <person name="Liu S."/>
            <person name="Cho W.K."/>
            <person name="Kim J.Y."/>
            <person name="Xu Y."/>
            <person name="Heller-Uszynska K."/>
            <person name="Miao H."/>
            <person name="Cheng Z."/>
            <person name="Zhang S."/>
            <person name="Wu J."/>
            <person name="Yang Y."/>
            <person name="Kang H."/>
            <person name="Li M."/>
            <person name="Liang H."/>
            <person name="Ren X."/>
            <person name="Shi Z."/>
            <person name="Wen M."/>
            <person name="Jian M."/>
            <person name="Yang H."/>
            <person name="Zhang G."/>
            <person name="Yang Z."/>
            <person name="Chen R."/>
            <person name="Liu S."/>
            <person name="Li J."/>
            <person name="Ma L."/>
            <person name="Liu H."/>
            <person name="Zhou Y."/>
            <person name="Zhao J."/>
            <person name="Fang X."/>
            <person name="Li G."/>
            <person name="Fang L."/>
            <person name="Li Y."/>
            <person name="Liu D."/>
            <person name="Zheng H."/>
            <person name="Zhang Y."/>
            <person name="Qin N."/>
            <person name="Li Z."/>
            <person name="Yang G."/>
            <person name="Yang S."/>
            <person name="Bolund L."/>
            <person name="Kristiansen K."/>
            <person name="Zheng H."/>
            <person name="Li S."/>
            <person name="Zhang X."/>
            <person name="Yang H."/>
            <person name="Wang J."/>
            <person name="Sun R."/>
            <person name="Zhang B."/>
            <person name="Jiang S."/>
            <person name="Wang J."/>
            <person name="Du Y."/>
            <person name="Li S."/>
        </authorList>
    </citation>
    <scope>NUCLEOTIDE SEQUENCE [LARGE SCALE GENOMIC DNA]</scope>
    <source>
        <strain evidence="3">cv. 9930</strain>
    </source>
</reference>
<organism evidence="2 3">
    <name type="scientific">Cucumis sativus</name>
    <name type="common">Cucumber</name>
    <dbReference type="NCBI Taxonomy" id="3659"/>
    <lineage>
        <taxon>Eukaryota</taxon>
        <taxon>Viridiplantae</taxon>
        <taxon>Streptophyta</taxon>
        <taxon>Embryophyta</taxon>
        <taxon>Tracheophyta</taxon>
        <taxon>Spermatophyta</taxon>
        <taxon>Magnoliopsida</taxon>
        <taxon>eudicotyledons</taxon>
        <taxon>Gunneridae</taxon>
        <taxon>Pentapetalae</taxon>
        <taxon>rosids</taxon>
        <taxon>fabids</taxon>
        <taxon>Cucurbitales</taxon>
        <taxon>Cucurbitaceae</taxon>
        <taxon>Benincaseae</taxon>
        <taxon>Cucumis</taxon>
    </lineage>
</organism>
<reference evidence="2 3" key="2">
    <citation type="journal article" date="2009" name="PLoS ONE">
        <title>An integrated genetic and cytogenetic map of the cucumber genome.</title>
        <authorList>
            <person name="Ren Y."/>
            <person name="Zhang Z."/>
            <person name="Liu J."/>
            <person name="Staub J.E."/>
            <person name="Han Y."/>
            <person name="Cheng Z."/>
            <person name="Li X."/>
            <person name="Lu J."/>
            <person name="Miao H."/>
            <person name="Kang H."/>
            <person name="Xie B."/>
            <person name="Gu X."/>
            <person name="Wang X."/>
            <person name="Du Y."/>
            <person name="Jin W."/>
            <person name="Huang S."/>
        </authorList>
    </citation>
    <scope>NUCLEOTIDE SEQUENCE [LARGE SCALE GENOMIC DNA]</scope>
    <source>
        <strain evidence="3">cv. 9930</strain>
    </source>
</reference>
<dbReference type="Proteomes" id="UP000029981">
    <property type="component" value="Chromosome 5"/>
</dbReference>
<feature type="chain" id="PRO_5001965241" evidence="1">
    <location>
        <begin position="19"/>
        <end position="70"/>
    </location>
</feature>
<name>A0A0A0KLB7_CUCSA</name>
<evidence type="ECO:0000256" key="1">
    <source>
        <dbReference type="SAM" id="SignalP"/>
    </source>
</evidence>
<protein>
    <submittedName>
        <fullName evidence="2">Uncharacterized protein</fullName>
    </submittedName>
</protein>
<accession>A0A0A0KLB7</accession>
<keyword evidence="3" id="KW-1185">Reference proteome</keyword>
<reference evidence="2 3" key="3">
    <citation type="journal article" date="2010" name="BMC Genomics">
        <title>Transcriptome sequencing and comparative analysis of cucumber flowers with different sex types.</title>
        <authorList>
            <person name="Guo S."/>
            <person name="Zheng Y."/>
            <person name="Joung J.G."/>
            <person name="Liu S."/>
            <person name="Zhang Z."/>
            <person name="Crasta O.R."/>
            <person name="Sobral B.W."/>
            <person name="Xu Y."/>
            <person name="Huang S."/>
            <person name="Fei Z."/>
        </authorList>
    </citation>
    <scope>NUCLEOTIDE SEQUENCE [LARGE SCALE GENOMIC DNA]</scope>
    <source>
        <strain evidence="3">cv. 9930</strain>
    </source>
</reference>
<reference evidence="2 3" key="4">
    <citation type="journal article" date="2011" name="BMC Genomics">
        <title>RNA-Seq improves annotation of protein-coding genes in the cucumber genome.</title>
        <authorList>
            <person name="Li Z."/>
            <person name="Zhang Z."/>
            <person name="Yan P."/>
            <person name="Huang S."/>
            <person name="Fei Z."/>
            <person name="Lin K."/>
        </authorList>
    </citation>
    <scope>NUCLEOTIDE SEQUENCE [LARGE SCALE GENOMIC DNA]</scope>
    <source>
        <strain evidence="3">cv. 9930</strain>
    </source>
</reference>
<evidence type="ECO:0000313" key="3">
    <source>
        <dbReference type="Proteomes" id="UP000029981"/>
    </source>
</evidence>